<gene>
    <name evidence="2" type="ORF">ACFPU1_13860</name>
</gene>
<evidence type="ECO:0000313" key="3">
    <source>
        <dbReference type="Proteomes" id="UP001596142"/>
    </source>
</evidence>
<reference evidence="3" key="1">
    <citation type="journal article" date="2019" name="Int. J. Syst. Evol. Microbiol.">
        <title>The Global Catalogue of Microorganisms (GCM) 10K type strain sequencing project: providing services to taxonomists for standard genome sequencing and annotation.</title>
        <authorList>
            <consortium name="The Broad Institute Genomics Platform"/>
            <consortium name="The Broad Institute Genome Sequencing Center for Infectious Disease"/>
            <person name="Wu L."/>
            <person name="Ma J."/>
        </authorList>
    </citation>
    <scope>NUCLEOTIDE SEQUENCE [LARGE SCALE GENOMIC DNA]</scope>
    <source>
        <strain evidence="3">CECT 7184</strain>
    </source>
</reference>
<evidence type="ECO:0000256" key="1">
    <source>
        <dbReference type="SAM" id="Phobius"/>
    </source>
</evidence>
<name>A0ABW0YUX6_9BACI</name>
<comment type="caution">
    <text evidence="2">The sequence shown here is derived from an EMBL/GenBank/DDBJ whole genome shotgun (WGS) entry which is preliminary data.</text>
</comment>
<dbReference type="Proteomes" id="UP001596142">
    <property type="component" value="Unassembled WGS sequence"/>
</dbReference>
<keyword evidence="1" id="KW-1133">Transmembrane helix</keyword>
<dbReference type="RefSeq" id="WP_385942154.1">
    <property type="nucleotide sequence ID" value="NZ_JBHSOZ010000008.1"/>
</dbReference>
<evidence type="ECO:0000313" key="2">
    <source>
        <dbReference type="EMBL" id="MFC5713854.1"/>
    </source>
</evidence>
<dbReference type="EMBL" id="JBHSOZ010000008">
    <property type="protein sequence ID" value="MFC5713854.1"/>
    <property type="molecule type" value="Genomic_DNA"/>
</dbReference>
<sequence length="50" mass="5700">MDLIQCVKAAIGANMALLATFLFLPILIFSDNISVYQNFQDWMNAKDSRF</sequence>
<feature type="transmembrane region" description="Helical" evidence="1">
    <location>
        <begin position="7"/>
        <end position="29"/>
    </location>
</feature>
<keyword evidence="1" id="KW-0472">Membrane</keyword>
<accession>A0ABW0YUX6</accession>
<organism evidence="2 3">
    <name type="scientific">Thalassorhabdus alkalitolerans</name>
    <dbReference type="NCBI Taxonomy" id="2282697"/>
    <lineage>
        <taxon>Bacteria</taxon>
        <taxon>Bacillati</taxon>
        <taxon>Bacillota</taxon>
        <taxon>Bacilli</taxon>
        <taxon>Bacillales</taxon>
        <taxon>Bacillaceae</taxon>
        <taxon>Thalassorhabdus</taxon>
    </lineage>
</organism>
<proteinExistence type="predicted"/>
<keyword evidence="1" id="KW-0812">Transmembrane</keyword>
<protein>
    <submittedName>
        <fullName evidence="2">Uncharacterized protein</fullName>
    </submittedName>
</protein>
<keyword evidence="3" id="KW-1185">Reference proteome</keyword>